<dbReference type="EMBL" id="JAVHXJ020000078">
    <property type="protein sequence ID" value="MGI1898992.1"/>
    <property type="molecule type" value="Genomic_DNA"/>
</dbReference>
<keyword evidence="1" id="KW-0560">Oxidoreductase</keyword>
<reference evidence="1" key="1">
    <citation type="submission" date="2024-11" db="EMBL/GenBank/DDBJ databases">
        <title>Identification of new Vibrio campbellii strains harboring the pVA1 plasmid isolated from Penaeus vannamei postlarvae affected by outbreaks of acute hepatopancreatic necrosis disease (AHPND) in Mexico.</title>
        <authorList>
            <person name="Gomez-Gil B."/>
            <person name="Enciso-Ibarra J."/>
        </authorList>
    </citation>
    <scope>NUCLEOTIDE SEQUENCE</scope>
    <source>
        <strain evidence="1">M270204</strain>
    </source>
</reference>
<dbReference type="EC" id="1.11.1.5" evidence="1"/>
<evidence type="ECO:0000313" key="2">
    <source>
        <dbReference type="Proteomes" id="UP001354073"/>
    </source>
</evidence>
<gene>
    <name evidence="1" type="ORF">REH74_015790</name>
</gene>
<name>A0ACC7RBD7_9VIBR</name>
<sequence length="327" mass="36686">MRKTGRSIAILCLMAFFVSLGGHTAPHYDQHDDHSGEHMLIPPIEGDPKIDVGLARIGWHLFRDKNLSSNGNVSCESCHDLQTNGATKDALTPGVKGTGTRNPPTIFNVSLNYRYLWDASKNSLMKQIDGPLMNPTGMDSSWPVVQDYVRSQPSYQILFKQADNLAVNTENIKLAIVEFLKAMQTPGARFDAFLQGNKRVLNEKERRGWEVFQEVGCALCHQGKNIGGAMVQHFDYFKEVDSDTGSLLRTEDGMDQYYFRVTSLRNVTQTAPYFHNGRINTLEEAIQIMAESELGMRLSDRDAADIEAFLHTLTAPRPSILEVFENE</sequence>
<accession>A0ACC7RBD7</accession>
<proteinExistence type="predicted"/>
<evidence type="ECO:0000313" key="1">
    <source>
        <dbReference type="EMBL" id="MGI1898992.1"/>
    </source>
</evidence>
<comment type="caution">
    <text evidence="1">The sequence shown here is derived from an EMBL/GenBank/DDBJ whole genome shotgun (WGS) entry which is preliminary data.</text>
</comment>
<keyword evidence="1" id="KW-0575">Peroxidase</keyword>
<organism evidence="1 2">
    <name type="scientific">Vibrio campbellii</name>
    <dbReference type="NCBI Taxonomy" id="680"/>
    <lineage>
        <taxon>Bacteria</taxon>
        <taxon>Pseudomonadati</taxon>
        <taxon>Pseudomonadota</taxon>
        <taxon>Gammaproteobacteria</taxon>
        <taxon>Vibrionales</taxon>
        <taxon>Vibrionaceae</taxon>
        <taxon>Vibrio</taxon>
    </lineage>
</organism>
<dbReference type="Proteomes" id="UP001354073">
    <property type="component" value="Unassembled WGS sequence"/>
</dbReference>
<protein>
    <submittedName>
        <fullName evidence="1">Cytochrome-c peroxidase</fullName>
        <ecNumber evidence="1">1.11.1.5</ecNumber>
    </submittedName>
</protein>